<evidence type="ECO:0000313" key="2">
    <source>
        <dbReference type="Proteomes" id="UP000324222"/>
    </source>
</evidence>
<accession>A0A5B7HFW0</accession>
<proteinExistence type="predicted"/>
<sequence length="88" mass="10355">MTKQQRPDAQDPGVVEGRTTTIVIDHAIRAVDGCLLHQKHEKGERWKEKGWKGKEMEYKGWRRIKVKERAKKELKESEVKERKGTETK</sequence>
<protein>
    <submittedName>
        <fullName evidence="1">Uncharacterized protein</fullName>
    </submittedName>
</protein>
<dbReference type="Proteomes" id="UP000324222">
    <property type="component" value="Unassembled WGS sequence"/>
</dbReference>
<reference evidence="1 2" key="1">
    <citation type="submission" date="2019-05" db="EMBL/GenBank/DDBJ databases">
        <title>Another draft genome of Portunus trituberculatus and its Hox gene families provides insights of decapod evolution.</title>
        <authorList>
            <person name="Jeong J.-H."/>
            <person name="Song I."/>
            <person name="Kim S."/>
            <person name="Choi T."/>
            <person name="Kim D."/>
            <person name="Ryu S."/>
            <person name="Kim W."/>
        </authorList>
    </citation>
    <scope>NUCLEOTIDE SEQUENCE [LARGE SCALE GENOMIC DNA]</scope>
    <source>
        <tissue evidence="1">Muscle</tissue>
    </source>
</reference>
<gene>
    <name evidence="1" type="ORF">E2C01_062374</name>
</gene>
<keyword evidence="2" id="KW-1185">Reference proteome</keyword>
<dbReference type="AlphaFoldDB" id="A0A5B7HFW0"/>
<organism evidence="1 2">
    <name type="scientific">Portunus trituberculatus</name>
    <name type="common">Swimming crab</name>
    <name type="synonym">Neptunus trituberculatus</name>
    <dbReference type="NCBI Taxonomy" id="210409"/>
    <lineage>
        <taxon>Eukaryota</taxon>
        <taxon>Metazoa</taxon>
        <taxon>Ecdysozoa</taxon>
        <taxon>Arthropoda</taxon>
        <taxon>Crustacea</taxon>
        <taxon>Multicrustacea</taxon>
        <taxon>Malacostraca</taxon>
        <taxon>Eumalacostraca</taxon>
        <taxon>Eucarida</taxon>
        <taxon>Decapoda</taxon>
        <taxon>Pleocyemata</taxon>
        <taxon>Brachyura</taxon>
        <taxon>Eubrachyura</taxon>
        <taxon>Portunoidea</taxon>
        <taxon>Portunidae</taxon>
        <taxon>Portuninae</taxon>
        <taxon>Portunus</taxon>
    </lineage>
</organism>
<name>A0A5B7HFW0_PORTR</name>
<comment type="caution">
    <text evidence="1">The sequence shown here is derived from an EMBL/GenBank/DDBJ whole genome shotgun (WGS) entry which is preliminary data.</text>
</comment>
<dbReference type="EMBL" id="VSRR010027428">
    <property type="protein sequence ID" value="MPC68177.1"/>
    <property type="molecule type" value="Genomic_DNA"/>
</dbReference>
<evidence type="ECO:0000313" key="1">
    <source>
        <dbReference type="EMBL" id="MPC68177.1"/>
    </source>
</evidence>